<evidence type="ECO:0000313" key="3">
    <source>
        <dbReference type="Proteomes" id="UP000635565"/>
    </source>
</evidence>
<reference evidence="2 3" key="1">
    <citation type="journal article" date="2021" name="Int. J. Syst. Evol. Microbiol.">
        <title>Reticulibacter mediterranei gen. nov., sp. nov., within the new family Reticulibacteraceae fam. nov., and Ktedonospora formicarum gen. nov., sp. nov., Ktedonobacter robiniae sp. nov., Dictyobacter formicarum sp. nov. and Dictyobacter arantiisoli sp. nov., belonging to the class Ktedonobacteria.</title>
        <authorList>
            <person name="Yabe S."/>
            <person name="Zheng Y."/>
            <person name="Wang C.M."/>
            <person name="Sakai Y."/>
            <person name="Abe K."/>
            <person name="Yokota A."/>
            <person name="Donadio S."/>
            <person name="Cavaletti L."/>
            <person name="Monciardini P."/>
        </authorList>
    </citation>
    <scope>NUCLEOTIDE SEQUENCE [LARGE SCALE GENOMIC DNA]</scope>
    <source>
        <strain evidence="2 3">SOSP1-9</strain>
    </source>
</reference>
<proteinExistence type="predicted"/>
<accession>A0ABQ3VVI1</accession>
<dbReference type="RefSeq" id="WP_201366911.1">
    <property type="nucleotide sequence ID" value="NZ_BNJJ01000036.1"/>
</dbReference>
<dbReference type="Proteomes" id="UP000635565">
    <property type="component" value="Unassembled WGS sequence"/>
</dbReference>
<gene>
    <name evidence="2" type="ORF">KSZ_73940</name>
</gene>
<feature type="compositionally biased region" description="Basic and acidic residues" evidence="1">
    <location>
        <begin position="86"/>
        <end position="95"/>
    </location>
</feature>
<keyword evidence="3" id="KW-1185">Reference proteome</keyword>
<comment type="caution">
    <text evidence="2">The sequence shown here is derived from an EMBL/GenBank/DDBJ whole genome shotgun (WGS) entry which is preliminary data.</text>
</comment>
<organism evidence="2 3">
    <name type="scientific">Dictyobacter formicarum</name>
    <dbReference type="NCBI Taxonomy" id="2778368"/>
    <lineage>
        <taxon>Bacteria</taxon>
        <taxon>Bacillati</taxon>
        <taxon>Chloroflexota</taxon>
        <taxon>Ktedonobacteria</taxon>
        <taxon>Ktedonobacterales</taxon>
        <taxon>Dictyobacteraceae</taxon>
        <taxon>Dictyobacter</taxon>
    </lineage>
</organism>
<feature type="region of interest" description="Disordered" evidence="1">
    <location>
        <begin position="77"/>
        <end position="103"/>
    </location>
</feature>
<protein>
    <submittedName>
        <fullName evidence="2">Uncharacterized protein</fullName>
    </submittedName>
</protein>
<evidence type="ECO:0000313" key="2">
    <source>
        <dbReference type="EMBL" id="GHO89388.1"/>
    </source>
</evidence>
<evidence type="ECO:0000256" key="1">
    <source>
        <dbReference type="SAM" id="MobiDB-lite"/>
    </source>
</evidence>
<dbReference type="EMBL" id="BNJJ01000036">
    <property type="protein sequence ID" value="GHO89388.1"/>
    <property type="molecule type" value="Genomic_DNA"/>
</dbReference>
<sequence>MTEYEPIRVFLDISTYQAELFAHGALALTNNKLKEEVVLSPQATYDLLTFLHQYESYLYQTVRKPKESSFFNDNITILRPTDPEDETNRRQRDYNPFDYNHPFSDDTQQQTLKPLLYGDDTDPFILFVYNLAVMWVEEAYESDGGAQVTRIDTVPFDAEQYDHDDPEAFLRFRIWEVPQGIPDQAWRVTIEPDNAEINHLYVHRYGHFLYTGRSEKQSGRPYYTKIDKSLLE</sequence>
<name>A0ABQ3VVI1_9CHLR</name>